<protein>
    <recommendedName>
        <fullName evidence="9">Telomere length regulation protein TEL2 homolog</fullName>
    </recommendedName>
</protein>
<feature type="compositionally biased region" description="Basic and acidic residues" evidence="4">
    <location>
        <begin position="549"/>
        <end position="572"/>
    </location>
</feature>
<reference evidence="7" key="1">
    <citation type="submission" date="2021-08" db="EMBL/GenBank/DDBJ databases">
        <title>WGS assembly of Ceratopteris richardii.</title>
        <authorList>
            <person name="Marchant D.B."/>
            <person name="Chen G."/>
            <person name="Jenkins J."/>
            <person name="Shu S."/>
            <person name="Leebens-Mack J."/>
            <person name="Grimwood J."/>
            <person name="Schmutz J."/>
            <person name="Soltis P."/>
            <person name="Soltis D."/>
            <person name="Chen Z.-H."/>
        </authorList>
    </citation>
    <scope>NUCLEOTIDE SEQUENCE</scope>
    <source>
        <strain evidence="7">Whitten #5841</strain>
        <tissue evidence="7">Leaf</tissue>
    </source>
</reference>
<dbReference type="AlphaFoldDB" id="A0A8T2V7E5"/>
<dbReference type="SUPFAM" id="SSF48371">
    <property type="entry name" value="ARM repeat"/>
    <property type="match status" value="1"/>
</dbReference>
<feature type="domain" description="TELO2 ARM repeat" evidence="6">
    <location>
        <begin position="284"/>
        <end position="527"/>
    </location>
</feature>
<comment type="caution">
    <text evidence="7">The sequence shown here is derived from an EMBL/GenBank/DDBJ whole genome shotgun (WGS) entry which is preliminary data.</text>
</comment>
<keyword evidence="8" id="KW-1185">Reference proteome</keyword>
<evidence type="ECO:0000313" key="8">
    <source>
        <dbReference type="Proteomes" id="UP000825935"/>
    </source>
</evidence>
<feature type="domain" description="Telomere length regulation protein conserved" evidence="5">
    <location>
        <begin position="634"/>
        <end position="746"/>
    </location>
</feature>
<dbReference type="Gene3D" id="1.25.40.720">
    <property type="entry name" value="Telomere length regulation protein 2, C-terminal domain"/>
    <property type="match status" value="1"/>
</dbReference>
<comment type="subcellular location">
    <subcellularLocation>
        <location evidence="1">Cytoplasm</location>
    </subcellularLocation>
</comment>
<dbReference type="InterPro" id="IPR051970">
    <property type="entry name" value="TEL2_Regulation"/>
</dbReference>
<evidence type="ECO:0000259" key="5">
    <source>
        <dbReference type="Pfam" id="PF10193"/>
    </source>
</evidence>
<evidence type="ECO:0000259" key="6">
    <source>
        <dbReference type="Pfam" id="PF25320"/>
    </source>
</evidence>
<evidence type="ECO:0008006" key="9">
    <source>
        <dbReference type="Google" id="ProtNLM"/>
    </source>
</evidence>
<dbReference type="OrthoDB" id="10258062at2759"/>
<dbReference type="EMBL" id="CM035408">
    <property type="protein sequence ID" value="KAH7441906.1"/>
    <property type="molecule type" value="Genomic_DNA"/>
</dbReference>
<dbReference type="GO" id="GO:0051879">
    <property type="term" value="F:Hsp90 protein binding"/>
    <property type="evidence" value="ECO:0007669"/>
    <property type="project" value="TreeGrafter"/>
</dbReference>
<proteinExistence type="inferred from homology"/>
<dbReference type="InterPro" id="IPR019337">
    <property type="entry name" value="Telomere_length_regulation_dom"/>
</dbReference>
<evidence type="ECO:0000256" key="3">
    <source>
        <dbReference type="ARBA" id="ARBA00022490"/>
    </source>
</evidence>
<feature type="region of interest" description="Disordered" evidence="4">
    <location>
        <begin position="809"/>
        <end position="842"/>
    </location>
</feature>
<keyword evidence="3" id="KW-0963">Cytoplasm</keyword>
<name>A0A8T2V7E5_CERRI</name>
<dbReference type="InterPro" id="IPR057348">
    <property type="entry name" value="TELO2_ARM"/>
</dbReference>
<dbReference type="GO" id="GO:0042162">
    <property type="term" value="F:telomeric DNA binding"/>
    <property type="evidence" value="ECO:0007669"/>
    <property type="project" value="TreeGrafter"/>
</dbReference>
<feature type="region of interest" description="Disordered" evidence="4">
    <location>
        <begin position="597"/>
        <end position="627"/>
    </location>
</feature>
<dbReference type="Pfam" id="PF25320">
    <property type="entry name" value="TELO2_ARM"/>
    <property type="match status" value="1"/>
</dbReference>
<feature type="region of interest" description="Disordered" evidence="4">
    <location>
        <begin position="543"/>
        <end position="580"/>
    </location>
</feature>
<dbReference type="OMA" id="PCAKDDR"/>
<dbReference type="Proteomes" id="UP000825935">
    <property type="component" value="Chromosome 3"/>
</dbReference>
<sequence length="1022" mass="116090">MSETEIMLDATEHQLLHSLLPQLVQSIAKAIHEAQDVHAVTHSLHALASLLFVYSIDMSSGSHAINMEIEEQASKCKEKALQFSSDCDWRGVLKYVFYEGSSFRTISKILLFSVATDWLLWFSSNEQEHLFDEFFMQAPPIVLVAELIPALSPIYDEIERDYSVETINACKAVERLLVTYLFENDGFKRLVLEFGKSNGRKSLLSAADQSVAVQAQVIASVPDKARRNAPTSLLSPHFYNSAFLNALLAAEEYWISHFKNSDICKGPLVFTAELCARFCRRGHADAVVSQILFKLLDSISLYHNTESKGNDISVLESTCSFGFWTAMMDYITDIYAVERLIKALLLRMSDKQVNDADAYLMLYTLFSQHIANHKNIRLLFTEKILDWTNLPLRCLKWILHFAIFCHPPVKVQANCSARFQMNSLNINAIRHFVQVWAEERFIQSAEMQKQLHITAAICISLGVMTKQDTESSPDFLKFLLHGISRRLESPIPFVRKIAKKVALAFSLLVDETNPLLLDEVDNVEDLCDWEVPDTEGENIIARDNSAVEQQKDYSHESKSAVDPVEPAKEERKMKKVKHLSEPYDPDEVIDLRTFRSFEDDEADSSENKDSESECSLEPYDLSDDESDIHKNKFPMQLRDCAANLRKGDEPEVVEKALEVAERLVRARPEELENVAPDLVHALIHVRCSDVAVEGQEESAEKKRYDSLVALLACAPLTVDVFTGTLYSPHVDISQRILILEVMSDAAREIANSGASASHRLDMKQITEIDKSWYGPGVWPQIGAGPWKEIDEPNLMVSLIRKYERELPPRRENFKDSGKSRRWGHRSMQIQRENRSETSHTSRKNNFATYAPSFMLPVMRDYDKKQQGVDLIGRDFVVLGRLICMLGVCMECISLQPEACILGAGLVSMLSSKRISGHPEVYVRRATLYAISRVMLSLHPSQVKNAINGEDEEIRSGLKWIHSWALEVAENDTDRECSTMALACLQIHSELLYETSRLVEPQDVFQANTLSYKYEDSQRISFF</sequence>
<dbReference type="Pfam" id="PF10193">
    <property type="entry name" value="Telomere_reg-2"/>
    <property type="match status" value="1"/>
</dbReference>
<dbReference type="PANTHER" id="PTHR15830">
    <property type="entry name" value="TELOMERE LENGTH REGULATION PROTEIN TEL2 FAMILY MEMBER"/>
    <property type="match status" value="1"/>
</dbReference>
<dbReference type="GO" id="GO:0051083">
    <property type="term" value="P:'de novo' cotranslational protein folding"/>
    <property type="evidence" value="ECO:0007669"/>
    <property type="project" value="TreeGrafter"/>
</dbReference>
<feature type="compositionally biased region" description="Basic and acidic residues" evidence="4">
    <location>
        <begin position="809"/>
        <end position="818"/>
    </location>
</feature>
<dbReference type="PANTHER" id="PTHR15830:SF10">
    <property type="entry name" value="TELOMERE LENGTH REGULATION PROTEIN TEL2 HOMOLOG"/>
    <property type="match status" value="1"/>
</dbReference>
<accession>A0A8T2V7E5</accession>
<evidence type="ECO:0000256" key="1">
    <source>
        <dbReference type="ARBA" id="ARBA00004496"/>
    </source>
</evidence>
<dbReference type="InterPro" id="IPR016024">
    <property type="entry name" value="ARM-type_fold"/>
</dbReference>
<evidence type="ECO:0000313" key="7">
    <source>
        <dbReference type="EMBL" id="KAH7441906.1"/>
    </source>
</evidence>
<evidence type="ECO:0000256" key="2">
    <source>
        <dbReference type="ARBA" id="ARBA00006133"/>
    </source>
</evidence>
<comment type="similarity">
    <text evidence="2">Belongs to the TEL2 family.</text>
</comment>
<dbReference type="GO" id="GO:0005829">
    <property type="term" value="C:cytosol"/>
    <property type="evidence" value="ECO:0007669"/>
    <property type="project" value="TreeGrafter"/>
</dbReference>
<gene>
    <name evidence="7" type="ORF">KP509_03G061400</name>
</gene>
<dbReference type="InterPro" id="IPR038528">
    <property type="entry name" value="TEL2_C_sf"/>
</dbReference>
<evidence type="ECO:0000256" key="4">
    <source>
        <dbReference type="SAM" id="MobiDB-lite"/>
    </source>
</evidence>
<organism evidence="7 8">
    <name type="scientific">Ceratopteris richardii</name>
    <name type="common">Triangle waterfern</name>
    <dbReference type="NCBI Taxonomy" id="49495"/>
    <lineage>
        <taxon>Eukaryota</taxon>
        <taxon>Viridiplantae</taxon>
        <taxon>Streptophyta</taxon>
        <taxon>Embryophyta</taxon>
        <taxon>Tracheophyta</taxon>
        <taxon>Polypodiopsida</taxon>
        <taxon>Polypodiidae</taxon>
        <taxon>Polypodiales</taxon>
        <taxon>Pteridineae</taxon>
        <taxon>Pteridaceae</taxon>
        <taxon>Parkerioideae</taxon>
        <taxon>Ceratopteris</taxon>
    </lineage>
</organism>